<proteinExistence type="predicted"/>
<protein>
    <submittedName>
        <fullName evidence="1">Uncharacterized protein</fullName>
    </submittedName>
</protein>
<dbReference type="AlphaFoldDB" id="A0A2P2PG92"/>
<reference evidence="1" key="1">
    <citation type="submission" date="2018-02" db="EMBL/GenBank/DDBJ databases">
        <title>Rhizophora mucronata_Transcriptome.</title>
        <authorList>
            <person name="Meera S.P."/>
            <person name="Sreeshan A."/>
            <person name="Augustine A."/>
        </authorList>
    </citation>
    <scope>NUCLEOTIDE SEQUENCE</scope>
    <source>
        <tissue evidence="1">Leaf</tissue>
    </source>
</reference>
<sequence>MKYYFYLSWGDALWLVLRQGVDSLISMPMFCFVKSFRNAHIFIFSFGIWLPHKQ</sequence>
<accession>A0A2P2PG92</accession>
<dbReference type="EMBL" id="GGEC01073264">
    <property type="protein sequence ID" value="MBX53748.1"/>
    <property type="molecule type" value="Transcribed_RNA"/>
</dbReference>
<evidence type="ECO:0000313" key="1">
    <source>
        <dbReference type="EMBL" id="MBX53748.1"/>
    </source>
</evidence>
<name>A0A2P2PG92_RHIMU</name>
<organism evidence="1">
    <name type="scientific">Rhizophora mucronata</name>
    <name type="common">Asiatic mangrove</name>
    <dbReference type="NCBI Taxonomy" id="61149"/>
    <lineage>
        <taxon>Eukaryota</taxon>
        <taxon>Viridiplantae</taxon>
        <taxon>Streptophyta</taxon>
        <taxon>Embryophyta</taxon>
        <taxon>Tracheophyta</taxon>
        <taxon>Spermatophyta</taxon>
        <taxon>Magnoliopsida</taxon>
        <taxon>eudicotyledons</taxon>
        <taxon>Gunneridae</taxon>
        <taxon>Pentapetalae</taxon>
        <taxon>rosids</taxon>
        <taxon>fabids</taxon>
        <taxon>Malpighiales</taxon>
        <taxon>Rhizophoraceae</taxon>
        <taxon>Rhizophora</taxon>
    </lineage>
</organism>